<organism evidence="12 13">
    <name type="scientific">Malassezia brasiliensis</name>
    <dbReference type="NCBI Taxonomy" id="1821822"/>
    <lineage>
        <taxon>Eukaryota</taxon>
        <taxon>Fungi</taxon>
        <taxon>Dikarya</taxon>
        <taxon>Basidiomycota</taxon>
        <taxon>Ustilaginomycotina</taxon>
        <taxon>Malasseziomycetes</taxon>
        <taxon>Malasseziales</taxon>
        <taxon>Malasseziaceae</taxon>
        <taxon>Malassezia</taxon>
    </lineage>
</organism>
<dbReference type="SMART" id="SM01190">
    <property type="entry name" value="EMP24_GP25L"/>
    <property type="match status" value="1"/>
</dbReference>
<evidence type="ECO:0000256" key="5">
    <source>
        <dbReference type="ARBA" id="ARBA00022989"/>
    </source>
</evidence>
<dbReference type="SUPFAM" id="SSF101576">
    <property type="entry name" value="Supernatant protein factor (SPF), C-terminal domain"/>
    <property type="match status" value="1"/>
</dbReference>
<dbReference type="PROSITE" id="PS50866">
    <property type="entry name" value="GOLD"/>
    <property type="match status" value="1"/>
</dbReference>
<keyword evidence="4 10" id="KW-0732">Signal</keyword>
<evidence type="ECO:0000256" key="3">
    <source>
        <dbReference type="ARBA" id="ARBA00022692"/>
    </source>
</evidence>
<dbReference type="GO" id="GO:0016020">
    <property type="term" value="C:membrane"/>
    <property type="evidence" value="ECO:0007669"/>
    <property type="project" value="UniProtKB-SubCell"/>
</dbReference>
<dbReference type="AlphaFoldDB" id="A0AAF0DTW6"/>
<dbReference type="InterPro" id="IPR015720">
    <property type="entry name" value="Emp24-like"/>
</dbReference>
<evidence type="ECO:0000313" key="13">
    <source>
        <dbReference type="Proteomes" id="UP001216638"/>
    </source>
</evidence>
<dbReference type="Proteomes" id="UP001216638">
    <property type="component" value="Chromosome 1"/>
</dbReference>
<evidence type="ECO:0000256" key="7">
    <source>
        <dbReference type="ARBA" id="ARBA00037847"/>
    </source>
</evidence>
<evidence type="ECO:0000256" key="8">
    <source>
        <dbReference type="RuleBase" id="RU003827"/>
    </source>
</evidence>
<feature type="domain" description="GOLD" evidence="11">
    <location>
        <begin position="41"/>
        <end position="124"/>
    </location>
</feature>
<evidence type="ECO:0000256" key="9">
    <source>
        <dbReference type="SAM" id="Phobius"/>
    </source>
</evidence>
<dbReference type="PANTHER" id="PTHR22811">
    <property type="entry name" value="TRANSMEMBRANE EMP24 DOMAIN-CONTAINING PROTEIN"/>
    <property type="match status" value="1"/>
</dbReference>
<keyword evidence="6 9" id="KW-0472">Membrane</keyword>
<name>A0AAF0DTW6_9BASI</name>
<keyword evidence="13" id="KW-1185">Reference proteome</keyword>
<feature type="transmembrane region" description="Helical" evidence="9">
    <location>
        <begin position="191"/>
        <end position="212"/>
    </location>
</feature>
<comment type="subcellular location">
    <subcellularLocation>
        <location evidence="7">Endomembrane system</location>
        <topology evidence="7">Single-pass membrane protein</topology>
    </subcellularLocation>
    <subcellularLocation>
        <location evidence="1 8">Membrane</location>
        <topology evidence="1 8">Single-pass type I membrane protein</topology>
    </subcellularLocation>
</comment>
<evidence type="ECO:0000259" key="11">
    <source>
        <dbReference type="PROSITE" id="PS50866"/>
    </source>
</evidence>
<accession>A0AAF0DTW6</accession>
<evidence type="ECO:0000256" key="1">
    <source>
        <dbReference type="ARBA" id="ARBA00004479"/>
    </source>
</evidence>
<dbReference type="GO" id="GO:0012505">
    <property type="term" value="C:endomembrane system"/>
    <property type="evidence" value="ECO:0007669"/>
    <property type="project" value="UniProtKB-SubCell"/>
</dbReference>
<comment type="similarity">
    <text evidence="2 8">Belongs to the EMP24/GP25L family.</text>
</comment>
<dbReference type="Pfam" id="PF01105">
    <property type="entry name" value="EMP24_GP25L"/>
    <property type="match status" value="1"/>
</dbReference>
<sequence>MAGYGRQSCAVLAFLCISLIALLPGKANAASLSVKVPAYEKSCFYTWVDQQYEKVGFYFAVQEGGNFDIDYSVYSPTDKVVVEGKRSSQEDYVFTANEFGEYSFCFENYLSSVDDKLIDFDITVESEPRLDLPIAKAALLAEQSTPVEDSMQKLDADFIAVERTLRYFRTRENHGFSIVEKTRNRIVRYSVIQTLLIIAISVGQVFIVRLLFDKGASARNRV</sequence>
<evidence type="ECO:0000256" key="4">
    <source>
        <dbReference type="ARBA" id="ARBA00022729"/>
    </source>
</evidence>
<gene>
    <name evidence="12" type="ORF">MBRA1_000657</name>
</gene>
<proteinExistence type="inferred from homology"/>
<evidence type="ECO:0000313" key="12">
    <source>
        <dbReference type="EMBL" id="WFC94030.1"/>
    </source>
</evidence>
<feature type="signal peptide" evidence="10">
    <location>
        <begin position="1"/>
        <end position="29"/>
    </location>
</feature>
<keyword evidence="5 9" id="KW-1133">Transmembrane helix</keyword>
<protein>
    <recommendedName>
        <fullName evidence="11">GOLD domain-containing protein</fullName>
    </recommendedName>
</protein>
<evidence type="ECO:0000256" key="2">
    <source>
        <dbReference type="ARBA" id="ARBA00007104"/>
    </source>
</evidence>
<keyword evidence="3 8" id="KW-0812">Transmembrane</keyword>
<evidence type="ECO:0000256" key="10">
    <source>
        <dbReference type="SAM" id="SignalP"/>
    </source>
</evidence>
<evidence type="ECO:0000256" key="6">
    <source>
        <dbReference type="ARBA" id="ARBA00023136"/>
    </source>
</evidence>
<feature type="chain" id="PRO_5042206196" description="GOLD domain-containing protein" evidence="10">
    <location>
        <begin position="30"/>
        <end position="222"/>
    </location>
</feature>
<dbReference type="InterPro" id="IPR036598">
    <property type="entry name" value="GOLD_dom_sf"/>
</dbReference>
<reference evidence="12" key="1">
    <citation type="submission" date="2023-03" db="EMBL/GenBank/DDBJ databases">
        <title>Mating type loci evolution in Malassezia.</title>
        <authorList>
            <person name="Coelho M.A."/>
        </authorList>
    </citation>
    <scope>NUCLEOTIDE SEQUENCE</scope>
    <source>
        <strain evidence="12">CBS 14135</strain>
    </source>
</reference>
<dbReference type="InterPro" id="IPR009038">
    <property type="entry name" value="GOLD_dom"/>
</dbReference>
<dbReference type="EMBL" id="CP119951">
    <property type="protein sequence ID" value="WFC94030.1"/>
    <property type="molecule type" value="Genomic_DNA"/>
</dbReference>